<feature type="region of interest" description="Disordered" evidence="1">
    <location>
        <begin position="116"/>
        <end position="136"/>
    </location>
</feature>
<feature type="region of interest" description="Disordered" evidence="1">
    <location>
        <begin position="32"/>
        <end position="104"/>
    </location>
</feature>
<dbReference type="EMBL" id="HG994593">
    <property type="protein sequence ID" value="CAF2852904.1"/>
    <property type="molecule type" value="Genomic_DNA"/>
</dbReference>
<feature type="region of interest" description="Disordered" evidence="1">
    <location>
        <begin position="278"/>
        <end position="308"/>
    </location>
</feature>
<sequence>MPGVQILGRFETSLRGGDSPTIDRRILHKGCCGDTHGHGVKKERRSITREYPGGLESSSDESWNNNRQPDLILSSHKKARSHSMGWNSGTERHSGSSRRSNSTAAVLVSERLFSSPTKATTAKVRAERSASDGRGMQAIIESYSSNSLPRRVEITYDNSDGTEKRDSEEDEEEEDEEEEFLGSAGGRWKKEESDYSTSVSLLVHLSKPLVKSLLPLQERIMVISVGEDRRKKEVNPPLQTLLHVLPSNIISPLQNYQEPNLFQKVTSVNEKNNGYAFGSSTSRFDNESHNNSLKKKRLMGGGDYTSSESGGGYYSKHLFRTRSDSSGVSSRNSDSKNSVTQAWLQFKEDIESAMSRKPRQSGGFYKNLEELVSFKKKVSRNPSHFSTKSSQVRRFLAFIKLVSYICISIQKCFVTCNCLL</sequence>
<name>A0A7R8CRA7_LEPSM</name>
<gene>
    <name evidence="2" type="ORF">LSAA_5125</name>
</gene>
<accession>A0A7R8CRA7</accession>
<feature type="compositionally biased region" description="Gly residues" evidence="1">
    <location>
        <begin position="299"/>
        <end position="308"/>
    </location>
</feature>
<reference evidence="2" key="1">
    <citation type="submission" date="2021-02" db="EMBL/GenBank/DDBJ databases">
        <authorList>
            <person name="Bekaert M."/>
        </authorList>
    </citation>
    <scope>NUCLEOTIDE SEQUENCE</scope>
    <source>
        <strain evidence="2">IoA-00</strain>
    </source>
</reference>
<dbReference type="OrthoDB" id="2914378at2759"/>
<keyword evidence="3" id="KW-1185">Reference proteome</keyword>
<feature type="compositionally biased region" description="Polar residues" evidence="1">
    <location>
        <begin position="56"/>
        <end position="68"/>
    </location>
</feature>
<evidence type="ECO:0000313" key="2">
    <source>
        <dbReference type="EMBL" id="CAF2852904.1"/>
    </source>
</evidence>
<evidence type="ECO:0000313" key="3">
    <source>
        <dbReference type="Proteomes" id="UP000675881"/>
    </source>
</evidence>
<dbReference type="AlphaFoldDB" id="A0A7R8CRA7"/>
<organism evidence="2 3">
    <name type="scientific">Lepeophtheirus salmonis</name>
    <name type="common">Salmon louse</name>
    <name type="synonym">Caligus salmonis</name>
    <dbReference type="NCBI Taxonomy" id="72036"/>
    <lineage>
        <taxon>Eukaryota</taxon>
        <taxon>Metazoa</taxon>
        <taxon>Ecdysozoa</taxon>
        <taxon>Arthropoda</taxon>
        <taxon>Crustacea</taxon>
        <taxon>Multicrustacea</taxon>
        <taxon>Hexanauplia</taxon>
        <taxon>Copepoda</taxon>
        <taxon>Siphonostomatoida</taxon>
        <taxon>Caligidae</taxon>
        <taxon>Lepeophtheirus</taxon>
    </lineage>
</organism>
<dbReference type="Proteomes" id="UP000675881">
    <property type="component" value="Chromosome 14"/>
</dbReference>
<feature type="compositionally biased region" description="Acidic residues" evidence="1">
    <location>
        <begin position="168"/>
        <end position="180"/>
    </location>
</feature>
<feature type="region of interest" description="Disordered" evidence="1">
    <location>
        <begin position="150"/>
        <end position="189"/>
    </location>
</feature>
<evidence type="ECO:0000256" key="1">
    <source>
        <dbReference type="SAM" id="MobiDB-lite"/>
    </source>
</evidence>
<protein>
    <submittedName>
        <fullName evidence="2">(salmon louse) hypothetical protein</fullName>
    </submittedName>
</protein>
<proteinExistence type="predicted"/>